<organism evidence="1">
    <name type="scientific">Rhizophagus irregularis (strain DAOM 181602 / DAOM 197198 / MUCL 43194)</name>
    <name type="common">Arbuscular mycorrhizal fungus</name>
    <name type="synonym">Glomus intraradices</name>
    <dbReference type="NCBI Taxonomy" id="747089"/>
    <lineage>
        <taxon>Eukaryota</taxon>
        <taxon>Fungi</taxon>
        <taxon>Fungi incertae sedis</taxon>
        <taxon>Mucoromycota</taxon>
        <taxon>Glomeromycotina</taxon>
        <taxon>Glomeromycetes</taxon>
        <taxon>Glomerales</taxon>
        <taxon>Glomeraceae</taxon>
        <taxon>Rhizophagus</taxon>
    </lineage>
</organism>
<dbReference type="EMBL" id="KI300812">
    <property type="protein sequence ID" value="ERZ95972.1"/>
    <property type="molecule type" value="Genomic_DNA"/>
</dbReference>
<sequence length="52" mass="5934">MESTSLNNYHLIHEGDYLMTKVSKLRSEVTDCVQKIEINCVMNNISSFINIG</sequence>
<proteinExistence type="predicted"/>
<gene>
    <name evidence="1" type="ORF">GLOINDRAFT_340928</name>
</gene>
<name>U9SPP4_RHIID</name>
<reference evidence="1" key="1">
    <citation type="submission" date="2013-07" db="EMBL/GenBank/DDBJ databases">
        <title>The genome of an arbuscular mycorrhizal fungus provides insights into the evolution of the oldest plant symbiosis.</title>
        <authorList>
            <consortium name="DOE Joint Genome Institute"/>
            <person name="Tisserant E."/>
            <person name="Malbreil M."/>
            <person name="Kuo A."/>
            <person name="Kohler A."/>
            <person name="Symeonidi A."/>
            <person name="Balestrini R."/>
            <person name="Charron P."/>
            <person name="Duensing N."/>
            <person name="Frei-dit-Frey N."/>
            <person name="Gianinazzi-Pearson V."/>
            <person name="Gilbert B."/>
            <person name="Handa Y."/>
            <person name="Hijri M."/>
            <person name="Kaul R."/>
            <person name="Kawaguchi M."/>
            <person name="Krajinski F."/>
            <person name="Lammers P."/>
            <person name="Lapierre D."/>
            <person name="Masclaux F.G."/>
            <person name="Murat C."/>
            <person name="Morin E."/>
            <person name="Ndikumana S."/>
            <person name="Pagni M."/>
            <person name="Petitpierre D."/>
            <person name="Requena N."/>
            <person name="Rosikiewicz P."/>
            <person name="Riley R."/>
            <person name="Saito K."/>
            <person name="San Clemente H."/>
            <person name="Shapiro H."/>
            <person name="van Tuinen D."/>
            <person name="Becard G."/>
            <person name="Bonfante P."/>
            <person name="Paszkowski U."/>
            <person name="Shachar-Hill Y."/>
            <person name="Young J.P."/>
            <person name="Sanders I.R."/>
            <person name="Henrissat B."/>
            <person name="Rensing S.A."/>
            <person name="Grigoriev I.V."/>
            <person name="Corradi N."/>
            <person name="Roux C."/>
            <person name="Martin F."/>
        </authorList>
    </citation>
    <scope>NUCLEOTIDE SEQUENCE</scope>
    <source>
        <strain evidence="1">DAOM 197198</strain>
    </source>
</reference>
<evidence type="ECO:0000313" key="1">
    <source>
        <dbReference type="EMBL" id="ERZ95972.1"/>
    </source>
</evidence>
<dbReference type="HOGENOM" id="CLU_3088447_0_0_1"/>
<dbReference type="AlphaFoldDB" id="U9SPP4"/>
<accession>U9SPP4</accession>
<protein>
    <submittedName>
        <fullName evidence="1">Uncharacterized protein</fullName>
    </submittedName>
</protein>